<feature type="chain" id="PRO_5012769247" description="Chitin-binding type-2 domain-containing protein" evidence="2">
    <location>
        <begin position="20"/>
        <end position="1097"/>
    </location>
</feature>
<keyword evidence="2" id="KW-0732">Signal</keyword>
<accession>A0A1J8RAN7</accession>
<feature type="compositionally biased region" description="Low complexity" evidence="1">
    <location>
        <begin position="204"/>
        <end position="226"/>
    </location>
</feature>
<evidence type="ECO:0008006" key="5">
    <source>
        <dbReference type="Google" id="ProtNLM"/>
    </source>
</evidence>
<protein>
    <recommendedName>
        <fullName evidence="5">Chitin-binding type-2 domain-containing protein</fullName>
    </recommendedName>
</protein>
<dbReference type="AlphaFoldDB" id="A0A1J8RAN7"/>
<name>A0A1J8RAN7_9AGAM</name>
<dbReference type="EMBL" id="LVVM01000338">
    <property type="protein sequence ID" value="OJA20940.1"/>
    <property type="molecule type" value="Genomic_DNA"/>
</dbReference>
<reference evidence="3 4" key="1">
    <citation type="submission" date="2016-03" db="EMBL/GenBank/DDBJ databases">
        <title>Comparative genomics of the ectomycorrhizal sister species Rhizopogon vinicolor and Rhizopogon vesiculosus (Basidiomycota: Boletales) reveals a divergence of the mating type B locus.</title>
        <authorList>
            <person name="Mujic A.B."/>
            <person name="Kuo A."/>
            <person name="Tritt A."/>
            <person name="Lipzen A."/>
            <person name="Chen C."/>
            <person name="Johnson J."/>
            <person name="Sharma A."/>
            <person name="Barry K."/>
            <person name="Grigoriev I.V."/>
            <person name="Spatafora J.W."/>
        </authorList>
    </citation>
    <scope>NUCLEOTIDE SEQUENCE [LARGE SCALE GENOMIC DNA]</scope>
    <source>
        <strain evidence="3 4">AM-OR11-056</strain>
    </source>
</reference>
<proteinExistence type="predicted"/>
<dbReference type="OrthoDB" id="2932645at2759"/>
<evidence type="ECO:0000313" key="4">
    <source>
        <dbReference type="Proteomes" id="UP000183567"/>
    </source>
</evidence>
<evidence type="ECO:0000313" key="3">
    <source>
        <dbReference type="EMBL" id="OJA20940.1"/>
    </source>
</evidence>
<dbReference type="Proteomes" id="UP000183567">
    <property type="component" value="Unassembled WGS sequence"/>
</dbReference>
<feature type="signal peptide" evidence="2">
    <location>
        <begin position="1"/>
        <end position="19"/>
    </location>
</feature>
<keyword evidence="4" id="KW-1185">Reference proteome</keyword>
<gene>
    <name evidence="3" type="ORF">AZE42_06495</name>
</gene>
<sequence>MARPQHFFLIAILASLATAAPLASFSANVFASNSSGFSQEQNGLDAQKLNAQFVTLSANDSCTSGDQACVGGAFAQCVESSWMLTPCSSGLSCFALPLVAKAGTSLACDTQSDAEARFVAAGVQGGVTGNVTTSNTTTGGSTDPTDDGCGETTSSFLPSATIIPSASSAAASASPSAMTSSALASQPPSMNRMKKRQYGSSYAPTFGFGSPTTSGTTSSPTVGSGTPTASIASTAAVSPTLNVTTSGLASSLAGSTPAATFTSGTSTGTASATLSPSSSSNGPASGLGSSTLGTPALATTTGADGVATVVVVTTVVITVTADGAPVPSASGSGAIGVGLNGATSSVPAITGATSLPGSSAMPSPSYAPAITINLNSPAVTPTAAPNGIVLNTQVNAASSFTSATPSSPFNFVSASLAVTSAAGMIITFGEAHADLRLGGRCAVMSTITLHNIDEVLSAREPELSQNLTKLFAKLLERNQDPTFVQNYAGAIKLRLRREVTIRNPRDPANFSTFGKACYASGIAKTLLAVVTSHLYSPSQPKERYIGQHNALEALSELIQTGNLTQRRALLEEMKKNHVIKICLSFLNHPLCIFRQLAVATLHVLASQAVLGETLPAAETAEIIAAVCRFTLEGPDFFIEGMRASTTTWQSQMVMGAQDVPAKKAAEHVPRFYAMAQERALWTAHGLLCMSPPPSRKHCLDILKKNPEILDLLFDCAVITRPPWYPETQVDSIACEILALLFQWPSHIVPGVSTPQDNAFRAQEWKSMSQAVSILTSREDWCEKIIEIWMKIEEEDWREVKMWFDRVEADYHAFKPPDDDAFDEVFQYRGGSRITMLRLVSTLTHAAESCGITNAEIESLLRMAYLASRKVKSLDEIDEDKPEDRYIYLERAEDIFRSPVYTLSLNMQADAHLQIADESVMGPTALARLLVVLAQRKALDTIQGLKKAPSGLSSSTSLNHVQQITNPDVIRRFLKIALQRIKAYTENGRERARKSDNAYAKAAFTGAAELAAALVALDNHTQGQYSKDIQGARKELAVALGNAAEMALRDKRWQQALYFGSGAVSIAENIPASEQLDVSVVAKNRRRVEQARAATSDK</sequence>
<feature type="region of interest" description="Disordered" evidence="1">
    <location>
        <begin position="254"/>
        <end position="288"/>
    </location>
</feature>
<feature type="region of interest" description="Disordered" evidence="1">
    <location>
        <begin position="180"/>
        <end position="226"/>
    </location>
</feature>
<evidence type="ECO:0000256" key="1">
    <source>
        <dbReference type="SAM" id="MobiDB-lite"/>
    </source>
</evidence>
<comment type="caution">
    <text evidence="3">The sequence shown here is derived from an EMBL/GenBank/DDBJ whole genome shotgun (WGS) entry which is preliminary data.</text>
</comment>
<evidence type="ECO:0000256" key="2">
    <source>
        <dbReference type="SAM" id="SignalP"/>
    </source>
</evidence>
<organism evidence="3 4">
    <name type="scientific">Rhizopogon vesiculosus</name>
    <dbReference type="NCBI Taxonomy" id="180088"/>
    <lineage>
        <taxon>Eukaryota</taxon>
        <taxon>Fungi</taxon>
        <taxon>Dikarya</taxon>
        <taxon>Basidiomycota</taxon>
        <taxon>Agaricomycotina</taxon>
        <taxon>Agaricomycetes</taxon>
        <taxon>Agaricomycetidae</taxon>
        <taxon>Boletales</taxon>
        <taxon>Suillineae</taxon>
        <taxon>Rhizopogonaceae</taxon>
        <taxon>Rhizopogon</taxon>
    </lineage>
</organism>